<evidence type="ECO:0000313" key="3">
    <source>
        <dbReference type="Proteomes" id="UP000637074"/>
    </source>
</evidence>
<reference evidence="2 3" key="1">
    <citation type="journal article" date="2022" name="Int. J. Syst. Evol. Microbiol.">
        <title>Neobacillus kokaensis sp. nov., isolated from soil.</title>
        <authorList>
            <person name="Yuki K."/>
            <person name="Matsubara H."/>
            <person name="Yamaguchi S."/>
        </authorList>
    </citation>
    <scope>NUCLEOTIDE SEQUENCE [LARGE SCALE GENOMIC DNA]</scope>
    <source>
        <strain evidence="2 3">LOB 377</strain>
    </source>
</reference>
<evidence type="ECO:0000256" key="1">
    <source>
        <dbReference type="SAM" id="MobiDB-lite"/>
    </source>
</evidence>
<organism evidence="2 3">
    <name type="scientific">Neobacillus kokaensis</name>
    <dbReference type="NCBI Taxonomy" id="2759023"/>
    <lineage>
        <taxon>Bacteria</taxon>
        <taxon>Bacillati</taxon>
        <taxon>Bacillota</taxon>
        <taxon>Bacilli</taxon>
        <taxon>Bacillales</taxon>
        <taxon>Bacillaceae</taxon>
        <taxon>Neobacillus</taxon>
    </lineage>
</organism>
<evidence type="ECO:0000313" key="2">
    <source>
        <dbReference type="EMBL" id="GHH98814.1"/>
    </source>
</evidence>
<comment type="caution">
    <text evidence="2">The sequence shown here is derived from an EMBL/GenBank/DDBJ whole genome shotgun (WGS) entry which is preliminary data.</text>
</comment>
<sequence length="49" mass="5651">MAAFSFYTIGRLLKKDISCFKRNRIPNKPNTNTGIENNRNVGGMKYENQ</sequence>
<accession>A0ABQ3N2J0</accession>
<protein>
    <submittedName>
        <fullName evidence="2">Uncharacterized protein</fullName>
    </submittedName>
</protein>
<name>A0ABQ3N2J0_9BACI</name>
<gene>
    <name evidence="2" type="ORF">AM1BK_23570</name>
</gene>
<feature type="region of interest" description="Disordered" evidence="1">
    <location>
        <begin position="24"/>
        <end position="49"/>
    </location>
</feature>
<feature type="compositionally biased region" description="Polar residues" evidence="1">
    <location>
        <begin position="28"/>
        <end position="40"/>
    </location>
</feature>
<dbReference type="Proteomes" id="UP000637074">
    <property type="component" value="Unassembled WGS sequence"/>
</dbReference>
<dbReference type="EMBL" id="BNDS01000009">
    <property type="protein sequence ID" value="GHH98814.1"/>
    <property type="molecule type" value="Genomic_DNA"/>
</dbReference>
<proteinExistence type="predicted"/>
<keyword evidence="3" id="KW-1185">Reference proteome</keyword>